<keyword evidence="11 16" id="KW-0175">Coiled coil</keyword>
<proteinExistence type="inferred from homology"/>
<evidence type="ECO:0000256" key="4">
    <source>
        <dbReference type="ARBA" id="ARBA00022490"/>
    </source>
</evidence>
<dbReference type="FunFam" id="1.20.1270.280:FF:000001">
    <property type="entry name" value="dynein heavy chain 7, axonemal"/>
    <property type="match status" value="1"/>
</dbReference>
<evidence type="ECO:0000256" key="11">
    <source>
        <dbReference type="ARBA" id="ARBA00023054"/>
    </source>
</evidence>
<dbReference type="PROSITE" id="PS50222">
    <property type="entry name" value="EF_HAND_2"/>
    <property type="match status" value="1"/>
</dbReference>
<dbReference type="Pfam" id="PF08393">
    <property type="entry name" value="DHC_N2"/>
    <property type="match status" value="1"/>
</dbReference>
<evidence type="ECO:0000256" key="13">
    <source>
        <dbReference type="ARBA" id="ARBA00023175"/>
    </source>
</evidence>
<dbReference type="GO" id="GO:0031514">
    <property type="term" value="C:motile cilium"/>
    <property type="evidence" value="ECO:0007669"/>
    <property type="project" value="UniProtKB-SubCell"/>
</dbReference>
<evidence type="ECO:0000256" key="10">
    <source>
        <dbReference type="ARBA" id="ARBA00023017"/>
    </source>
</evidence>
<dbReference type="Pfam" id="PF17857">
    <property type="entry name" value="AAA_lid_1"/>
    <property type="match status" value="1"/>
</dbReference>
<dbReference type="SUPFAM" id="SSF56219">
    <property type="entry name" value="DNase I-like"/>
    <property type="match status" value="1"/>
</dbReference>
<dbReference type="Pfam" id="PF17852">
    <property type="entry name" value="Dynein_AAA_lid"/>
    <property type="match status" value="1"/>
</dbReference>
<dbReference type="GO" id="GO:0005858">
    <property type="term" value="C:axonemal dynein complex"/>
    <property type="evidence" value="ECO:0007669"/>
    <property type="project" value="UniProtKB-ARBA"/>
</dbReference>
<keyword evidence="12" id="KW-0969">Cilium</keyword>
<dbReference type="PANTHER" id="PTHR22878">
    <property type="entry name" value="DYNEIN HEAVY CHAIN 6, AXONEMAL-LIKE-RELATED"/>
    <property type="match status" value="1"/>
</dbReference>
<feature type="region of interest" description="Disordered" evidence="17">
    <location>
        <begin position="1"/>
        <end position="48"/>
    </location>
</feature>
<dbReference type="Gene3D" id="1.10.8.720">
    <property type="entry name" value="Region D6 of dynein motor"/>
    <property type="match status" value="1"/>
</dbReference>
<dbReference type="InterPro" id="IPR043157">
    <property type="entry name" value="Dynein_AAA1S"/>
</dbReference>
<accession>A0A8J6H699</accession>
<evidence type="ECO:0000256" key="16">
    <source>
        <dbReference type="SAM" id="Coils"/>
    </source>
</evidence>
<dbReference type="Gene3D" id="1.10.287.2620">
    <property type="match status" value="1"/>
</dbReference>
<dbReference type="InterPro" id="IPR004273">
    <property type="entry name" value="Dynein_heavy_D6_P-loop"/>
</dbReference>
<dbReference type="FunFam" id="3.40.50.300:FF:002141">
    <property type="entry name" value="Dynein heavy chain"/>
    <property type="match status" value="1"/>
</dbReference>
<dbReference type="PANTHER" id="PTHR22878:SF70">
    <property type="entry name" value="DYNEIN HEAVY CHAIN 2, AXONEMAL"/>
    <property type="match status" value="1"/>
</dbReference>
<keyword evidence="9" id="KW-0282">Flagellum</keyword>
<dbReference type="Gene3D" id="1.10.8.710">
    <property type="match status" value="1"/>
</dbReference>
<keyword evidence="6" id="KW-0677">Repeat</keyword>
<dbReference type="CDD" id="cd01650">
    <property type="entry name" value="RT_nLTR_like"/>
    <property type="match status" value="1"/>
</dbReference>
<dbReference type="GO" id="GO:0005509">
    <property type="term" value="F:calcium ion binding"/>
    <property type="evidence" value="ECO:0007669"/>
    <property type="project" value="InterPro"/>
</dbReference>
<dbReference type="Gene3D" id="1.20.920.30">
    <property type="match status" value="1"/>
</dbReference>
<dbReference type="GO" id="GO:0003341">
    <property type="term" value="P:cilium movement"/>
    <property type="evidence" value="ECO:0007669"/>
    <property type="project" value="UniProtKB-ARBA"/>
</dbReference>
<evidence type="ECO:0000256" key="2">
    <source>
        <dbReference type="ARBA" id="ARBA00004430"/>
    </source>
</evidence>
<dbReference type="Pfam" id="PF12777">
    <property type="entry name" value="MT"/>
    <property type="match status" value="1"/>
</dbReference>
<dbReference type="FunFam" id="1.10.8.1220:FF:000001">
    <property type="entry name" value="Dynein axonemal heavy chain 5"/>
    <property type="match status" value="1"/>
</dbReference>
<dbReference type="InterPro" id="IPR035699">
    <property type="entry name" value="AAA_6"/>
</dbReference>
<dbReference type="Pfam" id="PF12780">
    <property type="entry name" value="AAA_8"/>
    <property type="match status" value="1"/>
</dbReference>
<dbReference type="InterPro" id="IPR041658">
    <property type="entry name" value="AAA_lid_11"/>
</dbReference>
<dbReference type="FunFam" id="3.40.50.300:FF:001328">
    <property type="entry name" value="Dynein heavy chain 6, axonemal"/>
    <property type="match status" value="1"/>
</dbReference>
<evidence type="ECO:0008006" key="22">
    <source>
        <dbReference type="Google" id="ProtNLM"/>
    </source>
</evidence>
<dbReference type="InterPro" id="IPR041589">
    <property type="entry name" value="DNAH3_AAA_lid_1"/>
</dbReference>
<feature type="coiled-coil region" evidence="16">
    <location>
        <begin position="54"/>
        <end position="120"/>
    </location>
</feature>
<dbReference type="GO" id="GO:0071897">
    <property type="term" value="P:DNA biosynthetic process"/>
    <property type="evidence" value="ECO:0007669"/>
    <property type="project" value="UniProtKB-ARBA"/>
</dbReference>
<comment type="subcellular location">
    <subcellularLocation>
        <location evidence="1">Cell projection</location>
        <location evidence="1">Cilium</location>
        <location evidence="1">Flagellum</location>
    </subcellularLocation>
    <subcellularLocation>
        <location evidence="2">Cytoplasm</location>
        <location evidence="2">Cytoskeleton</location>
        <location evidence="2">Cilium axoneme</location>
    </subcellularLocation>
</comment>
<evidence type="ECO:0000256" key="7">
    <source>
        <dbReference type="ARBA" id="ARBA00022741"/>
    </source>
</evidence>
<protein>
    <recommendedName>
        <fullName evidence="22">Endonuclease-reverse transcriptase</fullName>
    </recommendedName>
</protein>
<dbReference type="Pfam" id="PF12774">
    <property type="entry name" value="AAA_6"/>
    <property type="match status" value="1"/>
</dbReference>
<keyword evidence="8" id="KW-0067">ATP-binding</keyword>
<dbReference type="GO" id="GO:0005874">
    <property type="term" value="C:microtubule"/>
    <property type="evidence" value="ECO:0007669"/>
    <property type="project" value="UniProtKB-KW"/>
</dbReference>
<dbReference type="FunFam" id="1.20.140.100:FF:000004">
    <property type="entry name" value="Dynein axonemal heavy chain 6"/>
    <property type="match status" value="1"/>
</dbReference>
<keyword evidence="5" id="KW-0493">Microtubule</keyword>
<dbReference type="InterPro" id="IPR024743">
    <property type="entry name" value="Dynein_HC_stalk"/>
</dbReference>
<evidence type="ECO:0000256" key="3">
    <source>
        <dbReference type="ARBA" id="ARBA00008887"/>
    </source>
</evidence>
<reference evidence="20" key="2">
    <citation type="submission" date="2021-08" db="EMBL/GenBank/DDBJ databases">
        <authorList>
            <person name="Eriksson T."/>
        </authorList>
    </citation>
    <scope>NUCLEOTIDE SEQUENCE</scope>
    <source>
        <strain evidence="20">Stoneville</strain>
        <tissue evidence="20">Whole head</tissue>
    </source>
</reference>
<dbReference type="InterPro" id="IPR042228">
    <property type="entry name" value="Dynein_linker_3"/>
</dbReference>
<dbReference type="FunFam" id="3.10.490.20:FF:000001">
    <property type="entry name" value="dynein heavy chain 7, axonemal"/>
    <property type="match status" value="1"/>
</dbReference>
<keyword evidence="4" id="KW-0963">Cytoplasm</keyword>
<dbReference type="InterPro" id="IPR043502">
    <property type="entry name" value="DNA/RNA_pol_sf"/>
</dbReference>
<keyword evidence="10" id="KW-0243">Dynein</keyword>
<dbReference type="InterPro" id="IPR036691">
    <property type="entry name" value="Endo/exonu/phosph_ase_sf"/>
</dbReference>
<feature type="compositionally biased region" description="Basic and acidic residues" evidence="17">
    <location>
        <begin position="37"/>
        <end position="48"/>
    </location>
</feature>
<dbReference type="InterPro" id="IPR041466">
    <property type="entry name" value="Dynein_AAA5_ext"/>
</dbReference>
<dbReference type="Gene3D" id="6.10.140.1060">
    <property type="match status" value="1"/>
</dbReference>
<evidence type="ECO:0000259" key="19">
    <source>
        <dbReference type="PROSITE" id="PS50878"/>
    </source>
</evidence>
<dbReference type="Pfam" id="PF18198">
    <property type="entry name" value="AAA_lid_11"/>
    <property type="match status" value="1"/>
</dbReference>
<dbReference type="InterPro" id="IPR035706">
    <property type="entry name" value="AAA_9"/>
</dbReference>
<dbReference type="Gene3D" id="1.20.1270.280">
    <property type="match status" value="1"/>
</dbReference>
<feature type="coiled-coil region" evidence="16">
    <location>
        <begin position="3745"/>
        <end position="3779"/>
    </location>
</feature>
<dbReference type="InterPro" id="IPR042222">
    <property type="entry name" value="Dynein_2_N"/>
</dbReference>
<dbReference type="Gene3D" id="3.40.50.300">
    <property type="entry name" value="P-loop containing nucleotide triphosphate hydrolases"/>
    <property type="match status" value="5"/>
</dbReference>
<dbReference type="Gene3D" id="3.20.180.20">
    <property type="entry name" value="Dynein heavy chain, N-terminal domain 2"/>
    <property type="match status" value="1"/>
</dbReference>
<dbReference type="FunFam" id="3.40.50.300:FF:001145">
    <property type="entry name" value="Putative dynein heavy chain"/>
    <property type="match status" value="1"/>
</dbReference>
<evidence type="ECO:0000256" key="1">
    <source>
        <dbReference type="ARBA" id="ARBA00004230"/>
    </source>
</evidence>
<keyword evidence="15" id="KW-0966">Cell projection</keyword>
<dbReference type="SUPFAM" id="SSF56672">
    <property type="entry name" value="DNA/RNA polymerases"/>
    <property type="match status" value="1"/>
</dbReference>
<dbReference type="Gene3D" id="1.10.472.130">
    <property type="match status" value="1"/>
</dbReference>
<evidence type="ECO:0000256" key="6">
    <source>
        <dbReference type="ARBA" id="ARBA00022737"/>
    </source>
</evidence>
<dbReference type="FunFam" id="1.10.8.720:FF:000001">
    <property type="entry name" value="dynein heavy chain 7, axonemal"/>
    <property type="match status" value="1"/>
</dbReference>
<organism evidence="20 21">
    <name type="scientific">Tenebrio molitor</name>
    <name type="common">Yellow mealworm beetle</name>
    <dbReference type="NCBI Taxonomy" id="7067"/>
    <lineage>
        <taxon>Eukaryota</taxon>
        <taxon>Metazoa</taxon>
        <taxon>Ecdysozoa</taxon>
        <taxon>Arthropoda</taxon>
        <taxon>Hexapoda</taxon>
        <taxon>Insecta</taxon>
        <taxon>Pterygota</taxon>
        <taxon>Neoptera</taxon>
        <taxon>Endopterygota</taxon>
        <taxon>Coleoptera</taxon>
        <taxon>Polyphaga</taxon>
        <taxon>Cucujiformia</taxon>
        <taxon>Tenebrionidae</taxon>
        <taxon>Tenebrio</taxon>
    </lineage>
</organism>
<evidence type="ECO:0000313" key="20">
    <source>
        <dbReference type="EMBL" id="KAH0808858.1"/>
    </source>
</evidence>
<dbReference type="Gene3D" id="1.20.58.1120">
    <property type="match status" value="1"/>
</dbReference>
<dbReference type="FunFam" id="1.10.287.2620:FF:000002">
    <property type="entry name" value="Dynein heavy chain 2, axonemal"/>
    <property type="match status" value="1"/>
</dbReference>
<dbReference type="Gene3D" id="3.60.10.10">
    <property type="entry name" value="Endonuclease/exonuclease/phosphatase"/>
    <property type="match status" value="1"/>
</dbReference>
<dbReference type="InterPro" id="IPR027417">
    <property type="entry name" value="P-loop_NTPase"/>
</dbReference>
<evidence type="ECO:0000256" key="9">
    <source>
        <dbReference type="ARBA" id="ARBA00022846"/>
    </source>
</evidence>
<dbReference type="Proteomes" id="UP000719412">
    <property type="component" value="Unassembled WGS sequence"/>
</dbReference>
<comment type="similarity">
    <text evidence="3">Belongs to the dynein heavy chain family.</text>
</comment>
<dbReference type="GO" id="GO:0051959">
    <property type="term" value="F:dynein light intermediate chain binding"/>
    <property type="evidence" value="ECO:0007669"/>
    <property type="project" value="InterPro"/>
</dbReference>
<keyword evidence="7" id="KW-0547">Nucleotide-binding</keyword>
<evidence type="ECO:0000256" key="15">
    <source>
        <dbReference type="ARBA" id="ARBA00023273"/>
    </source>
</evidence>
<dbReference type="EMBL" id="JABDTM020028487">
    <property type="protein sequence ID" value="KAH0808858.1"/>
    <property type="molecule type" value="Genomic_DNA"/>
</dbReference>
<dbReference type="FunFam" id="1.20.920.20:FF:000006">
    <property type="entry name" value="Dynein, axonemal, heavy chain 6"/>
    <property type="match status" value="1"/>
</dbReference>
<dbReference type="GO" id="GO:0008569">
    <property type="term" value="F:minus-end-directed microtubule motor activity"/>
    <property type="evidence" value="ECO:0007669"/>
    <property type="project" value="InterPro"/>
</dbReference>
<dbReference type="InterPro" id="IPR000477">
    <property type="entry name" value="RT_dom"/>
</dbReference>
<dbReference type="InterPro" id="IPR026983">
    <property type="entry name" value="DHC"/>
</dbReference>
<evidence type="ECO:0000256" key="12">
    <source>
        <dbReference type="ARBA" id="ARBA00023069"/>
    </source>
</evidence>
<dbReference type="Gene3D" id="1.20.140.100">
    <property type="entry name" value="Dynein heavy chain, N-terminal domain 2"/>
    <property type="match status" value="1"/>
</dbReference>
<dbReference type="FunFam" id="1.20.920.30:FF:000002">
    <property type="entry name" value="Dynein axonemal heavy chain 3"/>
    <property type="match status" value="1"/>
</dbReference>
<dbReference type="InterPro" id="IPR013602">
    <property type="entry name" value="Dynein_heavy_linker"/>
</dbReference>
<evidence type="ECO:0000313" key="21">
    <source>
        <dbReference type="Proteomes" id="UP000719412"/>
    </source>
</evidence>
<evidence type="ECO:0000256" key="14">
    <source>
        <dbReference type="ARBA" id="ARBA00023212"/>
    </source>
</evidence>
<dbReference type="FunFam" id="3.40.50.300:FF:000362">
    <property type="entry name" value="Dynein, axonemal, heavy chain 6"/>
    <property type="match status" value="1"/>
</dbReference>
<dbReference type="InterPro" id="IPR041228">
    <property type="entry name" value="Dynein_C"/>
</dbReference>
<dbReference type="PROSITE" id="PS50878">
    <property type="entry name" value="RT_POL"/>
    <property type="match status" value="1"/>
</dbReference>
<feature type="domain" description="EF-hand" evidence="18">
    <location>
        <begin position="3383"/>
        <end position="3418"/>
    </location>
</feature>
<gene>
    <name evidence="20" type="ORF">GEV33_013935</name>
</gene>
<dbReference type="Gene3D" id="1.20.920.20">
    <property type="match status" value="1"/>
</dbReference>
<dbReference type="CDD" id="cd00009">
    <property type="entry name" value="AAA"/>
    <property type="match status" value="1"/>
</dbReference>
<keyword evidence="13" id="KW-0505">Motor protein</keyword>
<evidence type="ECO:0000259" key="18">
    <source>
        <dbReference type="PROSITE" id="PS50222"/>
    </source>
</evidence>
<dbReference type="FunFam" id="1.20.58.1120:FF:000001">
    <property type="entry name" value="dynein heavy chain 2, axonemal"/>
    <property type="match status" value="1"/>
</dbReference>
<dbReference type="FunFam" id="3.40.50.300:FF:000044">
    <property type="entry name" value="Dynein heavy chain 5, axonemal"/>
    <property type="match status" value="1"/>
</dbReference>
<dbReference type="Gene3D" id="1.10.8.1220">
    <property type="match status" value="1"/>
</dbReference>
<dbReference type="InterPro" id="IPR002048">
    <property type="entry name" value="EF_hand_dom"/>
</dbReference>
<name>A0A8J6H699_TENMO</name>
<dbReference type="InterPro" id="IPR024317">
    <property type="entry name" value="Dynein_heavy_chain_D4_dom"/>
</dbReference>
<dbReference type="Pfam" id="PF03028">
    <property type="entry name" value="Dynein_heavy"/>
    <property type="match status" value="1"/>
</dbReference>
<dbReference type="FunFam" id="3.20.180.20:FF:000003">
    <property type="entry name" value="Dynein heavy chain 12, axonemal"/>
    <property type="match status" value="1"/>
</dbReference>
<keyword evidence="14" id="KW-0206">Cytoskeleton</keyword>
<feature type="coiled-coil region" evidence="16">
    <location>
        <begin position="3956"/>
        <end position="4007"/>
    </location>
</feature>
<dbReference type="InterPro" id="IPR042219">
    <property type="entry name" value="AAA_lid_11_sf"/>
</dbReference>
<dbReference type="Pfam" id="PF12781">
    <property type="entry name" value="AAA_9"/>
    <property type="match status" value="1"/>
</dbReference>
<evidence type="ECO:0000256" key="17">
    <source>
        <dbReference type="SAM" id="MobiDB-lite"/>
    </source>
</evidence>
<dbReference type="Pfam" id="PF12775">
    <property type="entry name" value="AAA_7"/>
    <property type="match status" value="1"/>
</dbReference>
<dbReference type="Pfam" id="PF18199">
    <property type="entry name" value="Dynein_C"/>
    <property type="match status" value="1"/>
</dbReference>
<sequence>MKKSDSESERDEDHKRKREEGRESEERINPFRKSKKVERSPVKKAMDEEMKKMLEKIMEDVGEIKEENRKMSRELEQLKSMMREKEEKWEREKMELKEKMTKLEEKMEEQEKRVRKKNIVVTGLDEEECENEKKLEKWMKAELEVEVRVKEMYKINGGKMIVAELESWGEKRKVMENKRKLREKKGKRVYIEDDMTTKERHTQKKLRTLAKEEREKGLRVKGRKGKTNMERNKGENEQIRIVVWNVAGIKNKENEFWKYLGEFDVVGLVETWVEEKGWERLEKRMPREFEWKCQYAERESKKGRAKGGIIMGVKKGLEEENGSGVKEERGFMERTVKRKQRKWRIVTVYSRSMKETKRIIEERVKEQEEGTLVIGGDFNARIGGKGRRMEEQQATIERRPTKDGIENAEGRELVSLVEERGWDVLNGNCIGDEKGEYTYIGSRGETVIDYVMVNEEAWDKIEEFKVGERVESDHMPLEVRTKGREKERSMKDVKKKIVKNIWTEEGKEKYRARLREAKYEEGEINEKVRELSENVKNATEKKEIEIREKMGLWKNEWWDKECREGKQAARKKLRNWKKEKATKEEYKRARKRYKLVCKEKKEKKRMEEEMKMEGIKTEEEVWRYINRERKKKGEIVSDRITMEEWRKYFSELLGGEENRQEKEKRQYRVGEIEEITREELEQQLRKLKRKKAPGRDGIQNESWIYGTEREVDRLLEIMNGVWKGEGFPQEWKEGIICPIYKKGEKDTASNYRGITLLNTAYKVYAMIVEERLMKEMNERGALPDGQAGFRKDLKAAFDNVERDLLWEYLRKKGINEHLVTKIEEIYEETISRVRVDGRVSECFKTYKGVRQGCPLSPSLFAAFIGDIEEMFRKGQAGGVVVGKEKVWSLAYADDLVVLAREEKGMKEMLGNMEKYMRRKKLTVNVEKSKMMVFRKGGGRRKINEWRWEKDKIEEVKEFKYLGYVMNERNTAAAHVRELVKKANKIIGAVWGIGERKFGHDFRRRIMMFDSLVKSVMMCGAEIWGRREQEGLEGVQGKYLKWVLGVDRETPGYIVMEETKRDGIRIEAGKRAIRFEERLIERGECRILQECLKEKRKEIGKGVWKEREAYFERNGYAGAEIERMREGGRAMTYELVQRDRDVQVQERRTRIRESRYNGKYERITEELPKYLGRESRKERVIIARFRCGNEERENKYWNEDRIRVCRIEREESREEMLNEDGRGIEWMKKVEWRRGTISMDRHYNEIFRKCRKLQTNAPDIPLLEEILTTTLSEDLMEHFNIPEKKRKYLLEYKCKMAKETKKKELKKKLKELYPEVPQKNTSHFDIRRFAEAGPKTMKIMFRAKEIMRRVQIGGLQYKYPQLVEAILEEARDEFIETIHGVSVNVKTRPLDYSDGHIHLQPFTFLGKTKRYDVYLKNREEMLRKWILHHPLIRAVLKECVMFLPDKLFDLGIKSSEPVDIVALHEVFMVYVKEAKILFKELYVRLASLVQKDRSKGMKHIKACTGLFSVHMSQTIIETMNYIVRVTGDESLIPYLKLTLTFGEEGLVLKPTMEEVIKLYSIFLHDLVSTGQNFPVLESMKKEELAEKLMYLNVTDDFLDLCIAVMSNNIAKMYEPILTYLEYVDTEFGDVYGDIGGGTDEENEDKEMTFTRGFNQIAYYKSYIKKAMTNLTNEYFAIGQLILSEYVDNLKASLQLIIDDIFAKISLEHRREDEDICQCFQDIREKALQVPANTEELIAQGKYMIWVKTVHLKELRERIQQMLYNLTKLIEYGTITQDHMDLNSDTVNWLIHIEPILEQNSIMYEQLKFEAEEKLQRTKEEIAVTLNDLLPFLVILNDMDDVDNVREYVHKMAPFLQTMRDIRKKILWSNHEESSLGFAITTFYKYEETSNHLFPFYHLLKLCLNLQRKIGVWMDGQFEFLNAAETENLLEDFQKELLKIQKTYRIKLRQAQADNVTMRFEGIVDDPELLNWPAPLKLTARAIQNIKDFRPALTMMKIMCNDALLKRHWKEMSEVAGFDMTPNAGTSLRKLMNMGLDADIDKYEVISAGATKERELLKNLNKMQAEWIDIRFKTSTYKDTGINILTQLDDIQVVLDDHILRTLTMRGSVFVRPYEAEVRAFYEKLTRINSTIDEWGKVQSQWLYLLPIFSSKDIVSQMPEEGLLFKEVNDTYKRYMDMVMRDSRVTETAGVVGVLEAMLHCIELLEKINDGVVSYLEKKRLFFPRFFFLSNDEMLEILSETKDPLRVQPHLKKCFEAINRLNFDELLQIHAMYSQEGEQIDFVEMIKTKEFGGSVEKWLILVEDQMIKSVREQIIKSFKNYLVTPRNKWVQKWPGQVVLAVSQMHWTMHVHQALNRTEDMTIESFFDQLKHQLKDIVGLIRDPTLTNLSRITIKALIVIDVHAKDVVHELMVNKVKDDKEFKWLSQMRYYLEEKESYVRLINATVRYAYEYLGNTDRLVITPLTDRCYRTLIGAYHLHLNGAPEGPAGTGKTETTKDLAKAIAVQCVVFNCSDGLDYKAMGKFFKGLASCGAWACFDEFNRIDIEVLSVVAQQILSIIMAVRANLSKFIFEGTEIVLNPACYVCITMNPGYAGRTELPDNLKVLFRTVAMMVPDYAMIGEISLYSYGFIDARNLSVKIVTTYRLCSEQLSSQNHYDYGMRAVKSVLSAAGNNKRNFPDEQEDILLLRAILDVNLPKFLNHDLPLFEGIISDLFPGVVLPEADYKMMTNAILVCCEKRNLQPKSSFILKIIQTYEMMIVRWGFMIVGEPFAGKTSTLKVLADTLSLINEQGRGEAKVQYTILNPKAITMGQLYGQFDPISYEWSDGVVATCFRNYANDPSPDRKWIIFDGPVDAVWIENMNSVLDDNKKLCLMSGEVMTLSSTMSLIFEVMDLEQASPATVSRCGMIYMEAITLGWQPFLQSWIVNCNEEWCHDEYKTLTLDLFHWIVPPCLYFIRKSCIQYCNIGQIDLVKNMMQLVEMLLNGACAETVKKEEEAKNLMIWMQATFLQAGLWGLGCVLDSESKVKFDTFYKQLWRNQLEENPYPSSLEKLEISIPIEGLLYDYAYHYKMKGTWKYWPEIVKTERVDECSNILQALIPTVDTARYMSLVDMHVKNNIPVLLVGPTGTGKSFYIQDLLMNRMDKELYLPSFITFTVKVTANQTQNLIISKLSKLRRSHYGAPKGKTCVLFIDDINMPYKETYGAQPPIELLRQYFDHKNWYDLKTTEPVFLHNVIFLAAMGLVGGSRQEIYPRFLRHFSIFSINEFSEETMAKIYTNILHLGWKNNGFPSDIITMAIQTVGASLEMYKSAMENLRPTPSKSHYVFNLRDFSRLIQGCAMLRKECVEHKTIFAKIWVHEVFRIFYDRLIEEADKTWLFSKIKIVVRDHFKEHFDQIFSYLPKDDDGNLTLNSMKKLMFGTYFDQDSNDDERRYEETVNITAFVEVCQNCLDEYNATHKTKMDVVLFDYALEHLSKICRVLSMACGSSLLVGISGSGRQSLTRLASEIYGQALFQPEITNNYSLNEWRDDIKRILKESGGRGRHCVFLITEGQIKEEAFLQDIDCLLNSGEVPNIYQIDERQEILDMVRLAAQGGNRNLDISALSIFYFFTKRCREKLHTILCFSPVGSTFRNRLRLYPSLINCCTIDWFDDWPENALEEVAHSWMAEVNLADEVKKQAVVACKYFHVGARKVSDEFYKTVARKTYITSASYLELIKSFTILTNEKQKEILTTQKRYIGGLKKLLFAAEQIAEMQRNLANLRPQLEDMNRKAIDMMKEIETETIEVERASELVKKDEKVANVQAAMASALKKECEADLAEAIPILDDAIKALDTLKPADITLVKSMKNPPAAIKLVMAAVCIMKDVKPARIRDPSTGRMNLDFWGPSIKVLGDMNFLQSLKEYDKDHIKPDIMVKIRKEYIPHKDFKPNVVAKASSAAEGLCKWIIAIDKYDEVNKIVAPKKEKLEKAEREFAETMDILRAKREQVAQLEAKLQLLNEQLAEAVQKQGELQDDVDLCRNKLIRAQKLIGGLGGEKTRWTAVANALQDQHDSLAGDILISSGIMAYLSPLTSYYRQKTVADWHKCVKRLEIPSSETFDFLTVLGSDVKVQNWYISGLPRDSFSTENGIIQDNSRKWSLFIDPQYQASNWIKKMEKKNSLYVVKFSHADYMKKIENCVQNGYPVLIESVGEVLEAPIDPLLYKKVFKQAGFEVISLGENVIPYHKNFRLYLASPLRNPHYLPEVFNRVTVINFALTLEGLQDQLLGIVVAVEKPDLQRLKEDLIVQKAENKAALDGVELNILKTLSECKGDILEDETAIQILDESKILSITIREKQGKSMEIEKSIEEFRILYQGVAEHSAVLYYCICDLGNVDPMYQYALDWFINLYIGSIQRAEKCKSIEKRCSNLISAFTFDLYSNITRSLFEKDKLLFSFLLCSKILIFQRTLDEKEFMFLLTGGINVENPLPNPLPWLPVQSWDEVCRVSELSAFPRFRDSFVQHGNAWKKIYDSYEPEKEKLPPPWEDKLNTFRKLLVIRILRPDKLLVGAINYISKEMGVKYITPPQFNISVSYNESYNLCPLIFILSPGTDPMSALVKFAEEKKYTEKFQSISLGQGQGPRAAALIQQGQNEGLWVCLQNCHLATSWMPSLEKIFEDMDYVNTSDNFRLWLTSYPSDKFPVSILQKGVKITNEPPTGLKDNLLKSYVNDPVKNKDFYNGCPGNQEMFAKLLYGIAFFHAVVQERRTFGALGWNIPYGFNDSDFDISVQQLQMFINESEDPYEALSYLIGECNYGGRVTDDWDRRLITTILEDFLNPRIANSSNYLFSDAAECYGLPAKIDYQDFVNHIQSLPQIHPPQVFGLNTNAGITRDLQDSHHLLNSVLKAYGEVQSGAIGETDKYIMTLCSDILSKLPKPFDQEEAIRKYPVQYSESMNTVLVQEMDRFNKLLGAISSSLINMQKAIQGLVSMTPALEAFAASLLVARIPSSWAGSSYPSLKNLPHYVADFLNRIEFLYKWFRTGKPDDFWISGFFFTQAFLTGVKQNYARKYTIPIDQLTFDFEILRRDRSDKAPTDGAFIYGLFTDGARWDRTRGEIAELLPKILYDNMPLIWLKPITNAQYDEKGRYKCPVYKTSARRGVLSTTGHSTNYVVPILLETRVKPSHWIKRSVALLCQLD</sequence>
<feature type="compositionally biased region" description="Basic and acidic residues" evidence="17">
    <location>
        <begin position="1"/>
        <end position="29"/>
    </location>
</feature>
<dbReference type="FunFam" id="1.10.8.710:FF:000004">
    <property type="entry name" value="Dynein axonemal heavy chain 6"/>
    <property type="match status" value="1"/>
</dbReference>
<feature type="coiled-coil region" evidence="16">
    <location>
        <begin position="514"/>
        <end position="618"/>
    </location>
</feature>
<evidence type="ECO:0000256" key="5">
    <source>
        <dbReference type="ARBA" id="ARBA00022701"/>
    </source>
</evidence>
<feature type="domain" description="Reverse transcriptase" evidence="19">
    <location>
        <begin position="720"/>
        <end position="965"/>
    </location>
</feature>
<comment type="caution">
    <text evidence="20">The sequence shown here is derived from an EMBL/GenBank/DDBJ whole genome shotgun (WGS) entry which is preliminary data.</text>
</comment>
<dbReference type="GO" id="GO:0005524">
    <property type="term" value="F:ATP binding"/>
    <property type="evidence" value="ECO:0007669"/>
    <property type="project" value="UniProtKB-KW"/>
</dbReference>
<evidence type="ECO:0000256" key="8">
    <source>
        <dbReference type="ARBA" id="ARBA00022840"/>
    </source>
</evidence>
<keyword evidence="21" id="KW-1185">Reference proteome</keyword>
<dbReference type="Gene3D" id="3.10.490.20">
    <property type="match status" value="1"/>
</dbReference>
<dbReference type="Pfam" id="PF00078">
    <property type="entry name" value="RVT_1"/>
    <property type="match status" value="1"/>
</dbReference>
<reference evidence="20" key="1">
    <citation type="journal article" date="2020" name="J Insects Food Feed">
        <title>The yellow mealworm (Tenebrio molitor) genome: a resource for the emerging insects as food and feed industry.</title>
        <authorList>
            <person name="Eriksson T."/>
            <person name="Andere A."/>
            <person name="Kelstrup H."/>
            <person name="Emery V."/>
            <person name="Picard C."/>
        </authorList>
    </citation>
    <scope>NUCLEOTIDE SEQUENCE</scope>
    <source>
        <strain evidence="20">Stoneville</strain>
        <tissue evidence="20">Whole head</tissue>
    </source>
</reference>
<dbReference type="GO" id="GO:0045505">
    <property type="term" value="F:dynein intermediate chain binding"/>
    <property type="evidence" value="ECO:0007669"/>
    <property type="project" value="InterPro"/>
</dbReference>
<dbReference type="SUPFAM" id="SSF52540">
    <property type="entry name" value="P-loop containing nucleoside triphosphate hydrolases"/>
    <property type="match status" value="4"/>
</dbReference>
<dbReference type="InterPro" id="IPR043160">
    <property type="entry name" value="Dynein_C_barrel"/>
</dbReference>